<dbReference type="EMBL" id="SDCL01000004">
    <property type="protein sequence ID" value="TCX37566.1"/>
    <property type="molecule type" value="Genomic_DNA"/>
</dbReference>
<evidence type="ECO:0000313" key="1">
    <source>
        <dbReference type="EMBL" id="TCX37566.1"/>
    </source>
</evidence>
<gene>
    <name evidence="1" type="ORF">ETE67_06970</name>
</gene>
<comment type="caution">
    <text evidence="1">The sequence shown here is derived from an EMBL/GenBank/DDBJ whole genome shotgun (WGS) entry which is preliminary data.</text>
</comment>
<dbReference type="GeneID" id="93250781"/>
<reference evidence="1" key="1">
    <citation type="submission" date="2019-01" db="EMBL/GenBank/DDBJ databases">
        <authorList>
            <person name="Lista F."/>
            <person name="Anselmo A."/>
        </authorList>
    </citation>
    <scope>NUCLEOTIDE SEQUENCE</scope>
    <source>
        <strain evidence="1">11S</strain>
    </source>
</reference>
<proteinExistence type="predicted"/>
<evidence type="ECO:0008006" key="2">
    <source>
        <dbReference type="Google" id="ProtNLM"/>
    </source>
</evidence>
<dbReference type="RefSeq" id="WP_044524765.1">
    <property type="nucleotide sequence ID" value="NZ_BNFD01000001.1"/>
</dbReference>
<sequence length="247" mass="29141">MDKKFSLLRHKIKESQSAVMNKVISNHKTEICILCGSDNEITKEHVLPQWSFEGRPEKFLINTKNNQSSNYIKMTVPACKTCNSDLLGAFEDYLKRFLLEKDGSELNNYEVDCIIWWLQYIAFKLQIMDLRSQFLRYKGGEYIPFLSNIPVAMFWGEIDTTPNDVFNTIRRSRRVLTKKRKANKYNSLLVFNTTNKSFHFFHKVDDFIFIEMPQVGKAFFLFLNKEFAEHKDAHAECMEIIKKVYND</sequence>
<organism evidence="1">
    <name type="scientific">Klebsiella pneumoniae</name>
    <dbReference type="NCBI Taxonomy" id="573"/>
    <lineage>
        <taxon>Bacteria</taxon>
        <taxon>Pseudomonadati</taxon>
        <taxon>Pseudomonadota</taxon>
        <taxon>Gammaproteobacteria</taxon>
        <taxon>Enterobacterales</taxon>
        <taxon>Enterobacteriaceae</taxon>
        <taxon>Klebsiella/Raoultella group</taxon>
        <taxon>Klebsiella</taxon>
        <taxon>Klebsiella pneumoniae complex</taxon>
    </lineage>
</organism>
<name>A0A483IV88_KLEPN</name>
<dbReference type="AlphaFoldDB" id="A0A483IV88"/>
<protein>
    <recommendedName>
        <fullName evidence="2">HNH endonuclease</fullName>
    </recommendedName>
</protein>
<accession>A0A483IV88</accession>